<evidence type="ECO:0000256" key="1">
    <source>
        <dbReference type="ARBA" id="ARBA00004690"/>
    </source>
</evidence>
<evidence type="ECO:0000256" key="5">
    <source>
        <dbReference type="ARBA" id="ARBA00022741"/>
    </source>
</evidence>
<keyword evidence="7 10" id="KW-0067">ATP-binding</keyword>
<dbReference type="OrthoDB" id="10257085at2759"/>
<dbReference type="AlphaFoldDB" id="A0A8W8KTI7"/>
<dbReference type="GO" id="GO:0005524">
    <property type="term" value="F:ATP binding"/>
    <property type="evidence" value="ECO:0007669"/>
    <property type="project" value="UniProtKB-KW"/>
</dbReference>
<dbReference type="PRINTS" id="PR00988">
    <property type="entry name" value="URIDINKINASE"/>
</dbReference>
<dbReference type="GO" id="GO:0004849">
    <property type="term" value="F:uridine kinase activity"/>
    <property type="evidence" value="ECO:0007669"/>
    <property type="project" value="UniProtKB-EC"/>
</dbReference>
<evidence type="ECO:0000256" key="6">
    <source>
        <dbReference type="ARBA" id="ARBA00022777"/>
    </source>
</evidence>
<feature type="domain" description="Phosphoribulokinase/uridine kinase" evidence="11">
    <location>
        <begin position="26"/>
        <end position="220"/>
    </location>
</feature>
<evidence type="ECO:0000259" key="11">
    <source>
        <dbReference type="Pfam" id="PF00485"/>
    </source>
</evidence>
<keyword evidence="5 10" id="KW-0547">Nucleotide-binding</keyword>
<evidence type="ECO:0000256" key="8">
    <source>
        <dbReference type="ARBA" id="ARBA00047436"/>
    </source>
</evidence>
<dbReference type="NCBIfam" id="TIGR00235">
    <property type="entry name" value="udk"/>
    <property type="match status" value="1"/>
</dbReference>
<dbReference type="PANTHER" id="PTHR10285">
    <property type="entry name" value="URIDINE KINASE"/>
    <property type="match status" value="1"/>
</dbReference>
<accession>A0A8W8KTI7</accession>
<reference evidence="12" key="1">
    <citation type="submission" date="2022-08" db="UniProtKB">
        <authorList>
            <consortium name="EnsemblMetazoa"/>
        </authorList>
    </citation>
    <scope>IDENTIFICATION</scope>
    <source>
        <strain evidence="12">05x7-T-G4-1.051#20</strain>
    </source>
</reference>
<dbReference type="NCBIfam" id="NF004018">
    <property type="entry name" value="PRK05480.1"/>
    <property type="match status" value="1"/>
</dbReference>
<evidence type="ECO:0000256" key="9">
    <source>
        <dbReference type="ARBA" id="ARBA00048909"/>
    </source>
</evidence>
<evidence type="ECO:0000256" key="2">
    <source>
        <dbReference type="ARBA" id="ARBA00004784"/>
    </source>
</evidence>
<dbReference type="InterPro" id="IPR000764">
    <property type="entry name" value="Uridine_kinase-like"/>
</dbReference>
<sequence length="257" mass="29622">MMAAGSTNSWQRKNGFERERVPRPFVIGVAGGTASGKSSVCAKIMQQLGQDDVDHKQRQVVIINQDTFYRPLTEEENAKALKGEFNFDHPDAFDNDFMVNTLKDLVAGKEVKLPQYNYKTNAREEKWHTVYPADVVLFEGILVFYFKELRDMYHMKLFVDTDPDTRLARRVLRDTKERGRDIENILHQYTTLVKPAFEEFCLPTKKYADVIIPRGADNTVAIDLIVQHIQELLRPSANKIGNKRPRYNSDSFVGRPH</sequence>
<comment type="catalytic activity">
    <reaction evidence="9 10">
        <text>uridine + ATP = UMP + ADP + H(+)</text>
        <dbReference type="Rhea" id="RHEA:16825"/>
        <dbReference type="ChEBI" id="CHEBI:15378"/>
        <dbReference type="ChEBI" id="CHEBI:16704"/>
        <dbReference type="ChEBI" id="CHEBI:30616"/>
        <dbReference type="ChEBI" id="CHEBI:57865"/>
        <dbReference type="ChEBI" id="CHEBI:456216"/>
        <dbReference type="EC" id="2.7.1.48"/>
    </reaction>
</comment>
<proteinExistence type="inferred from homology"/>
<evidence type="ECO:0000256" key="3">
    <source>
        <dbReference type="ARBA" id="ARBA00005408"/>
    </source>
</evidence>
<keyword evidence="4 10" id="KW-0808">Transferase</keyword>
<dbReference type="InterPro" id="IPR027417">
    <property type="entry name" value="P-loop_NTPase"/>
</dbReference>
<dbReference type="Gene3D" id="3.40.50.300">
    <property type="entry name" value="P-loop containing nucleotide triphosphate hydrolases"/>
    <property type="match status" value="1"/>
</dbReference>
<dbReference type="CDD" id="cd02023">
    <property type="entry name" value="UMPK"/>
    <property type="match status" value="1"/>
</dbReference>
<comment type="catalytic activity">
    <reaction evidence="8 10">
        <text>cytidine + ATP = CMP + ADP + H(+)</text>
        <dbReference type="Rhea" id="RHEA:24674"/>
        <dbReference type="ChEBI" id="CHEBI:15378"/>
        <dbReference type="ChEBI" id="CHEBI:17562"/>
        <dbReference type="ChEBI" id="CHEBI:30616"/>
        <dbReference type="ChEBI" id="CHEBI:60377"/>
        <dbReference type="ChEBI" id="CHEBI:456216"/>
        <dbReference type="EC" id="2.7.1.48"/>
    </reaction>
</comment>
<dbReference type="EC" id="2.7.1.48" evidence="10"/>
<keyword evidence="13" id="KW-1185">Reference proteome</keyword>
<organism evidence="12 13">
    <name type="scientific">Magallana gigas</name>
    <name type="common">Pacific oyster</name>
    <name type="synonym">Crassostrea gigas</name>
    <dbReference type="NCBI Taxonomy" id="29159"/>
    <lineage>
        <taxon>Eukaryota</taxon>
        <taxon>Metazoa</taxon>
        <taxon>Spiralia</taxon>
        <taxon>Lophotrochozoa</taxon>
        <taxon>Mollusca</taxon>
        <taxon>Bivalvia</taxon>
        <taxon>Autobranchia</taxon>
        <taxon>Pteriomorphia</taxon>
        <taxon>Ostreida</taxon>
        <taxon>Ostreoidea</taxon>
        <taxon>Ostreidae</taxon>
        <taxon>Magallana</taxon>
    </lineage>
</organism>
<evidence type="ECO:0000313" key="13">
    <source>
        <dbReference type="Proteomes" id="UP000005408"/>
    </source>
</evidence>
<dbReference type="Proteomes" id="UP000005408">
    <property type="component" value="Unassembled WGS sequence"/>
</dbReference>
<name>A0A8W8KTI7_MAGGI</name>
<dbReference type="SUPFAM" id="SSF52540">
    <property type="entry name" value="P-loop containing nucleoside triphosphate hydrolases"/>
    <property type="match status" value="1"/>
</dbReference>
<protein>
    <recommendedName>
        <fullName evidence="10">Uridine kinase</fullName>
        <ecNumber evidence="10">2.7.1.48</ecNumber>
    </recommendedName>
</protein>
<comment type="pathway">
    <text evidence="1 10">Pyrimidine metabolism; UMP biosynthesis via salvage pathway; UMP from uridine: step 1/1.</text>
</comment>
<dbReference type="FunFam" id="3.40.50.300:FF:000297">
    <property type="entry name" value="Uridine-cytidine kinase 2"/>
    <property type="match status" value="1"/>
</dbReference>
<evidence type="ECO:0000256" key="7">
    <source>
        <dbReference type="ARBA" id="ARBA00022840"/>
    </source>
</evidence>
<evidence type="ECO:0000256" key="4">
    <source>
        <dbReference type="ARBA" id="ARBA00022679"/>
    </source>
</evidence>
<evidence type="ECO:0000313" key="12">
    <source>
        <dbReference type="EnsemblMetazoa" id="G24899.1:cds"/>
    </source>
</evidence>
<dbReference type="EnsemblMetazoa" id="G24899.1">
    <property type="protein sequence ID" value="G24899.1:cds"/>
    <property type="gene ID" value="G24899"/>
</dbReference>
<evidence type="ECO:0000256" key="10">
    <source>
        <dbReference type="RuleBase" id="RU003825"/>
    </source>
</evidence>
<comment type="similarity">
    <text evidence="3 10">Belongs to the uridine kinase family.</text>
</comment>
<dbReference type="InterPro" id="IPR006083">
    <property type="entry name" value="PRK/URK"/>
</dbReference>
<comment type="pathway">
    <text evidence="2 10">Pyrimidine metabolism; CTP biosynthesis via salvage pathway; CTP from cytidine: step 1/3.</text>
</comment>
<dbReference type="Pfam" id="PF00485">
    <property type="entry name" value="PRK"/>
    <property type="match status" value="1"/>
</dbReference>
<keyword evidence="6 10" id="KW-0418">Kinase</keyword>